<dbReference type="GO" id="GO:0016925">
    <property type="term" value="P:protein sumoylation"/>
    <property type="evidence" value="ECO:0007669"/>
    <property type="project" value="TreeGrafter"/>
</dbReference>
<sequence length="269" mass="30493">MEWVHCNCCFTLPSQNIKFYFTSCGHILCANCLKKDGTKTPKATESCRCCKKKANILEINRTLKPEIQMFFRNPKDLASQYMQNLKSVIDFQNHQRSRLMKYQQEQMSKAMKYVKAAQLEIKQRAEIERVVVAERNELKAELEKQTAHAHNLETLLADRERELYKYKHQKETSVTRTKNPFPFPKLNSISTPLNTLSFVGVATSTPVENAFSQPSNLRGDYFSNPDAGRNSPISTCGGPLLTTPAMLGIKKINTKRSTSAPKNSGGGFF</sequence>
<dbReference type="Pfam" id="PF14634">
    <property type="entry name" value="zf-RING_5"/>
    <property type="match status" value="1"/>
</dbReference>
<dbReference type="PROSITE" id="PS00518">
    <property type="entry name" value="ZF_RING_1"/>
    <property type="match status" value="1"/>
</dbReference>
<dbReference type="InterPro" id="IPR017907">
    <property type="entry name" value="Znf_RING_CS"/>
</dbReference>
<evidence type="ECO:0000256" key="1">
    <source>
        <dbReference type="ARBA" id="ARBA00022723"/>
    </source>
</evidence>
<accession>A0A914EJS5</accession>
<dbReference type="PROSITE" id="PS50089">
    <property type="entry name" value="ZF_RING_2"/>
    <property type="match status" value="1"/>
</dbReference>
<evidence type="ECO:0000256" key="4">
    <source>
        <dbReference type="ARBA" id="ARBA00023254"/>
    </source>
</evidence>
<keyword evidence="4" id="KW-0469">Meiosis</keyword>
<dbReference type="GO" id="GO:0000795">
    <property type="term" value="C:synaptonemal complex"/>
    <property type="evidence" value="ECO:0007669"/>
    <property type="project" value="InterPro"/>
</dbReference>
<evidence type="ECO:0000313" key="8">
    <source>
        <dbReference type="WBParaSite" id="ACRNAN_scaffold8405.g24978.t1"/>
    </source>
</evidence>
<evidence type="ECO:0000256" key="3">
    <source>
        <dbReference type="ARBA" id="ARBA00022833"/>
    </source>
</evidence>
<dbReference type="WBParaSite" id="ACRNAN_scaffold8405.g24978.t1">
    <property type="protein sequence ID" value="ACRNAN_scaffold8405.g24978.t1"/>
    <property type="gene ID" value="ACRNAN_scaffold8405.g24978"/>
</dbReference>
<dbReference type="InterPro" id="IPR001841">
    <property type="entry name" value="Znf_RING"/>
</dbReference>
<keyword evidence="3" id="KW-0862">Zinc</keyword>
<keyword evidence="2 5" id="KW-0863">Zinc-finger</keyword>
<evidence type="ECO:0000259" key="6">
    <source>
        <dbReference type="PROSITE" id="PS50089"/>
    </source>
</evidence>
<reference evidence="8" key="1">
    <citation type="submission" date="2022-11" db="UniProtKB">
        <authorList>
            <consortium name="WormBaseParasite"/>
        </authorList>
    </citation>
    <scope>IDENTIFICATION</scope>
</reference>
<evidence type="ECO:0000313" key="7">
    <source>
        <dbReference type="Proteomes" id="UP000887540"/>
    </source>
</evidence>
<name>A0A914EJS5_9BILA</name>
<keyword evidence="7" id="KW-1185">Reference proteome</keyword>
<dbReference type="GO" id="GO:0007131">
    <property type="term" value="P:reciprocal meiotic recombination"/>
    <property type="evidence" value="ECO:0007669"/>
    <property type="project" value="InterPro"/>
</dbReference>
<dbReference type="Proteomes" id="UP000887540">
    <property type="component" value="Unplaced"/>
</dbReference>
<dbReference type="GO" id="GO:0019789">
    <property type="term" value="F:SUMO transferase activity"/>
    <property type="evidence" value="ECO:0007669"/>
    <property type="project" value="InterPro"/>
</dbReference>
<dbReference type="AlphaFoldDB" id="A0A914EJS5"/>
<dbReference type="GO" id="GO:0007129">
    <property type="term" value="P:homologous chromosome pairing at meiosis"/>
    <property type="evidence" value="ECO:0007669"/>
    <property type="project" value="TreeGrafter"/>
</dbReference>
<organism evidence="7 8">
    <name type="scientific">Acrobeloides nanus</name>
    <dbReference type="NCBI Taxonomy" id="290746"/>
    <lineage>
        <taxon>Eukaryota</taxon>
        <taxon>Metazoa</taxon>
        <taxon>Ecdysozoa</taxon>
        <taxon>Nematoda</taxon>
        <taxon>Chromadorea</taxon>
        <taxon>Rhabditida</taxon>
        <taxon>Tylenchina</taxon>
        <taxon>Cephalobomorpha</taxon>
        <taxon>Cephaloboidea</taxon>
        <taxon>Cephalobidae</taxon>
        <taxon>Acrobeloides</taxon>
    </lineage>
</organism>
<proteinExistence type="predicted"/>
<dbReference type="GO" id="GO:0008270">
    <property type="term" value="F:zinc ion binding"/>
    <property type="evidence" value="ECO:0007669"/>
    <property type="project" value="UniProtKB-KW"/>
</dbReference>
<protein>
    <submittedName>
        <fullName evidence="8">RING-type domain-containing protein</fullName>
    </submittedName>
</protein>
<dbReference type="PANTHER" id="PTHR22663">
    <property type="entry name" value="RING FINGER PROTEIN NARYA-RELATED"/>
    <property type="match status" value="1"/>
</dbReference>
<keyword evidence="1" id="KW-0479">Metal-binding</keyword>
<dbReference type="InterPro" id="IPR042123">
    <property type="entry name" value="Zip3/RNF212-like"/>
</dbReference>
<evidence type="ECO:0000256" key="5">
    <source>
        <dbReference type="PROSITE-ProRule" id="PRU00175"/>
    </source>
</evidence>
<feature type="domain" description="RING-type" evidence="6">
    <location>
        <begin position="6"/>
        <end position="51"/>
    </location>
</feature>
<evidence type="ECO:0000256" key="2">
    <source>
        <dbReference type="ARBA" id="ARBA00022771"/>
    </source>
</evidence>
<dbReference type="PANTHER" id="PTHR22663:SF17">
    <property type="entry name" value="RING FINGER PROTEIN NARYA-RELATED"/>
    <property type="match status" value="1"/>
</dbReference>